<protein>
    <submittedName>
        <fullName evidence="1">Uncharacterized protein</fullName>
    </submittedName>
</protein>
<gene>
    <name evidence="1" type="ORF">HCN51_48785</name>
</gene>
<reference evidence="1 2" key="1">
    <citation type="submission" date="2020-03" db="EMBL/GenBank/DDBJ databases">
        <title>WGS of actinomycetes isolated from Thailand.</title>
        <authorList>
            <person name="Thawai C."/>
        </authorList>
    </citation>
    <scope>NUCLEOTIDE SEQUENCE [LARGE SCALE GENOMIC DNA]</scope>
    <source>
        <strain evidence="1 2">FMUSA5-5</strain>
    </source>
</reference>
<evidence type="ECO:0000313" key="2">
    <source>
        <dbReference type="Proteomes" id="UP000696294"/>
    </source>
</evidence>
<accession>A0ABX1BHL8</accession>
<dbReference type="RefSeq" id="WP_168019090.1">
    <property type="nucleotide sequence ID" value="NZ_JAATEP010000062.1"/>
</dbReference>
<sequence>MTCYTGSIGFGIGLDASQAGAPFSNQWIVDGQVLESGSRRIPSYGKSDYFGSKKEVRPELGTSHTVVFQLTSPQRRSKSATWTMC</sequence>
<keyword evidence="2" id="KW-1185">Reference proteome</keyword>
<evidence type="ECO:0000313" key="1">
    <source>
        <dbReference type="EMBL" id="NJP97239.1"/>
    </source>
</evidence>
<name>A0ABX1BHL8_9ACTN</name>
<comment type="caution">
    <text evidence="1">The sequence shown here is derived from an EMBL/GenBank/DDBJ whole genome shotgun (WGS) entry which is preliminary data.</text>
</comment>
<proteinExistence type="predicted"/>
<organism evidence="1 2">
    <name type="scientific">Nonomuraea composti</name>
    <dbReference type="NCBI Taxonomy" id="2720023"/>
    <lineage>
        <taxon>Bacteria</taxon>
        <taxon>Bacillati</taxon>
        <taxon>Actinomycetota</taxon>
        <taxon>Actinomycetes</taxon>
        <taxon>Streptosporangiales</taxon>
        <taxon>Streptosporangiaceae</taxon>
        <taxon>Nonomuraea</taxon>
    </lineage>
</organism>
<dbReference type="Proteomes" id="UP000696294">
    <property type="component" value="Unassembled WGS sequence"/>
</dbReference>
<dbReference type="EMBL" id="JAATEP010000062">
    <property type="protein sequence ID" value="NJP97239.1"/>
    <property type="molecule type" value="Genomic_DNA"/>
</dbReference>